<protein>
    <submittedName>
        <fullName evidence="1">Uncharacterized protein</fullName>
    </submittedName>
</protein>
<dbReference type="Proteomes" id="UP001392437">
    <property type="component" value="Unassembled WGS sequence"/>
</dbReference>
<evidence type="ECO:0000313" key="2">
    <source>
        <dbReference type="Proteomes" id="UP001392437"/>
    </source>
</evidence>
<keyword evidence="2" id="KW-1185">Reference proteome</keyword>
<sequence length="343" mass="38587">MSVEMAKSRLHELYFGKLGNSSQLEDLAVILKLVTNQYNTTPGQIVDAFVKFTRAKPSADWINAVEAFLSPRPISDTELLLTCLECLRADNAACLQIPEISKEWGAGDFVATITGTLNGTGNCSRLDLLNNVQQLINCANNPYRREKLLQLVKSGAQRMRPLDDTLALLRELSPNALKVFHYSIGIESWPAVLKPLLHAAERAMNLTTTPNEAIRDMGRLLHEMALLDNETWNKLREKIRESELLIKTVQRNITHNFNMMVNSKCSRSTFRSQFLAIPGFDPDQVDEITEGLLRNCTERLDEAPDCVRRLAFAEHAKLHNLILRQISAKNLPARGKAIILQSK</sequence>
<dbReference type="AlphaFoldDB" id="A0AAW0QID8"/>
<comment type="caution">
    <text evidence="1">The sequence shown here is derived from an EMBL/GenBank/DDBJ whole genome shotgun (WGS) entry which is preliminary data.</text>
</comment>
<accession>A0AAW0QID8</accession>
<evidence type="ECO:0000313" key="1">
    <source>
        <dbReference type="EMBL" id="KAK8101486.1"/>
    </source>
</evidence>
<reference evidence="1 2" key="1">
    <citation type="submission" date="2023-01" db="EMBL/GenBank/DDBJ databases">
        <title>Analysis of 21 Apiospora genomes using comparative genomics revels a genus with tremendous synthesis potential of carbohydrate active enzymes and secondary metabolites.</title>
        <authorList>
            <person name="Sorensen T."/>
        </authorList>
    </citation>
    <scope>NUCLEOTIDE SEQUENCE [LARGE SCALE GENOMIC DNA]</scope>
    <source>
        <strain evidence="1 2">CBS 117206</strain>
    </source>
</reference>
<name>A0AAW0QID8_9PEZI</name>
<organism evidence="1 2">
    <name type="scientific">Apiospora kogelbergensis</name>
    <dbReference type="NCBI Taxonomy" id="1337665"/>
    <lineage>
        <taxon>Eukaryota</taxon>
        <taxon>Fungi</taxon>
        <taxon>Dikarya</taxon>
        <taxon>Ascomycota</taxon>
        <taxon>Pezizomycotina</taxon>
        <taxon>Sordariomycetes</taxon>
        <taxon>Xylariomycetidae</taxon>
        <taxon>Amphisphaeriales</taxon>
        <taxon>Apiosporaceae</taxon>
        <taxon>Apiospora</taxon>
    </lineage>
</organism>
<dbReference type="EMBL" id="JAQQWP010000009">
    <property type="protein sequence ID" value="KAK8101486.1"/>
    <property type="molecule type" value="Genomic_DNA"/>
</dbReference>
<gene>
    <name evidence="1" type="ORF">PG999_011860</name>
</gene>
<proteinExistence type="predicted"/>